<accession>A0A067P6B6</accession>
<dbReference type="InParanoid" id="A0A067P6B6"/>
<evidence type="ECO:0000313" key="1">
    <source>
        <dbReference type="EMBL" id="KDQ31431.1"/>
    </source>
</evidence>
<evidence type="ECO:0000313" key="2">
    <source>
        <dbReference type="Proteomes" id="UP000027073"/>
    </source>
</evidence>
<protein>
    <submittedName>
        <fullName evidence="1">Uncharacterized protein</fullName>
    </submittedName>
</protein>
<dbReference type="VEuPathDB" id="FungiDB:PLEOSDRAFT_156091"/>
<proteinExistence type="predicted"/>
<gene>
    <name evidence="1" type="ORF">PLEOSDRAFT_156091</name>
</gene>
<sequence>MDERTHDAGYDVMDKAPSANFTYTASPPRGDRENTLALACTLKIGTDREPPDAARETARMVM</sequence>
<dbReference type="HOGENOM" id="CLU_2905148_0_0_1"/>
<dbReference type="AlphaFoldDB" id="A0A067P6B6"/>
<organism evidence="1 2">
    <name type="scientific">Pleurotus ostreatus (strain PC15)</name>
    <name type="common">Oyster mushroom</name>
    <dbReference type="NCBI Taxonomy" id="1137138"/>
    <lineage>
        <taxon>Eukaryota</taxon>
        <taxon>Fungi</taxon>
        <taxon>Dikarya</taxon>
        <taxon>Basidiomycota</taxon>
        <taxon>Agaricomycotina</taxon>
        <taxon>Agaricomycetes</taxon>
        <taxon>Agaricomycetidae</taxon>
        <taxon>Agaricales</taxon>
        <taxon>Pleurotineae</taxon>
        <taxon>Pleurotaceae</taxon>
        <taxon>Pleurotus</taxon>
    </lineage>
</organism>
<dbReference type="EMBL" id="KL198006">
    <property type="protein sequence ID" value="KDQ31431.1"/>
    <property type="molecule type" value="Genomic_DNA"/>
</dbReference>
<dbReference type="Proteomes" id="UP000027073">
    <property type="component" value="Unassembled WGS sequence"/>
</dbReference>
<reference evidence="2" key="1">
    <citation type="journal article" date="2014" name="Proc. Natl. Acad. Sci. U.S.A.">
        <title>Extensive sampling of basidiomycete genomes demonstrates inadequacy of the white-rot/brown-rot paradigm for wood decay fungi.</title>
        <authorList>
            <person name="Riley R."/>
            <person name="Salamov A.A."/>
            <person name="Brown D.W."/>
            <person name="Nagy L.G."/>
            <person name="Floudas D."/>
            <person name="Held B.W."/>
            <person name="Levasseur A."/>
            <person name="Lombard V."/>
            <person name="Morin E."/>
            <person name="Otillar R."/>
            <person name="Lindquist E.A."/>
            <person name="Sun H."/>
            <person name="LaButti K.M."/>
            <person name="Schmutz J."/>
            <person name="Jabbour D."/>
            <person name="Luo H."/>
            <person name="Baker S.E."/>
            <person name="Pisabarro A.G."/>
            <person name="Walton J.D."/>
            <person name="Blanchette R.A."/>
            <person name="Henrissat B."/>
            <person name="Martin F."/>
            <person name="Cullen D."/>
            <person name="Hibbett D.S."/>
            <person name="Grigoriev I.V."/>
        </authorList>
    </citation>
    <scope>NUCLEOTIDE SEQUENCE [LARGE SCALE GENOMIC DNA]</scope>
    <source>
        <strain evidence="2">PC15</strain>
    </source>
</reference>
<name>A0A067P6B6_PLEO1</name>